<evidence type="ECO:0000313" key="2">
    <source>
        <dbReference type="Proteomes" id="UP000061569"/>
    </source>
</evidence>
<reference evidence="1 2" key="1">
    <citation type="submission" date="2015-11" db="EMBL/GenBank/DDBJ databases">
        <title>Genome sequences of Lysobacter enzymogenes strain C3 and Lysobacter antibioticus ATCC 29479.</title>
        <authorList>
            <person name="Kobayashi D.Y."/>
        </authorList>
    </citation>
    <scope>NUCLEOTIDE SEQUENCE [LARGE SCALE GENOMIC DNA]</scope>
    <source>
        <strain evidence="1 2">C3</strain>
    </source>
</reference>
<protein>
    <submittedName>
        <fullName evidence="1">Uncharacterized protein</fullName>
    </submittedName>
</protein>
<dbReference type="OrthoDB" id="9879385at2"/>
<gene>
    <name evidence="1" type="ORF">GLE_0980</name>
</gene>
<dbReference type="EMBL" id="CP013140">
    <property type="protein sequence ID" value="ALN56338.1"/>
    <property type="molecule type" value="Genomic_DNA"/>
</dbReference>
<dbReference type="InterPro" id="IPR046256">
    <property type="entry name" value="DUF6289"/>
</dbReference>
<dbReference type="Pfam" id="PF19806">
    <property type="entry name" value="DUF6289"/>
    <property type="match status" value="1"/>
</dbReference>
<dbReference type="STRING" id="69.GLE_0980"/>
<sequence>MSRKLQAAALGLLVALMATSAVSIPQYPPLAPGYQRDFYDDQGHLVGRWVNDCDNVHFSQWGVRTNRWKDSPTICL</sequence>
<accession>A0A0S2DCS1</accession>
<name>A0A0S2DCS1_LYSEN</name>
<dbReference type="PATRIC" id="fig|69.6.peg.968"/>
<organism evidence="1 2">
    <name type="scientific">Lysobacter enzymogenes</name>
    <dbReference type="NCBI Taxonomy" id="69"/>
    <lineage>
        <taxon>Bacteria</taxon>
        <taxon>Pseudomonadati</taxon>
        <taxon>Pseudomonadota</taxon>
        <taxon>Gammaproteobacteria</taxon>
        <taxon>Lysobacterales</taxon>
        <taxon>Lysobacteraceae</taxon>
        <taxon>Lysobacter</taxon>
    </lineage>
</organism>
<evidence type="ECO:0000313" key="1">
    <source>
        <dbReference type="EMBL" id="ALN56338.1"/>
    </source>
</evidence>
<dbReference type="Proteomes" id="UP000061569">
    <property type="component" value="Chromosome"/>
</dbReference>
<proteinExistence type="predicted"/>
<dbReference type="AlphaFoldDB" id="A0A0S2DCS1"/>
<dbReference type="KEGG" id="lez:GLE_0980"/>
<dbReference type="RefSeq" id="WP_057946435.1">
    <property type="nucleotide sequence ID" value="NZ_CP110813.1"/>
</dbReference>